<protein>
    <submittedName>
        <fullName evidence="2">Uncharacterized protein</fullName>
    </submittedName>
</protein>
<evidence type="ECO:0000256" key="1">
    <source>
        <dbReference type="SAM" id="Phobius"/>
    </source>
</evidence>
<keyword evidence="1" id="KW-0812">Transmembrane</keyword>
<gene>
    <name evidence="2" type="ORF">JOD17_002640</name>
</gene>
<evidence type="ECO:0000313" key="3">
    <source>
        <dbReference type="Proteomes" id="UP000741863"/>
    </source>
</evidence>
<feature type="transmembrane region" description="Helical" evidence="1">
    <location>
        <begin position="15"/>
        <end position="32"/>
    </location>
</feature>
<feature type="transmembrane region" description="Helical" evidence="1">
    <location>
        <begin position="93"/>
        <end position="112"/>
    </location>
</feature>
<proteinExistence type="predicted"/>
<feature type="transmembrane region" description="Helical" evidence="1">
    <location>
        <begin position="65"/>
        <end position="86"/>
    </location>
</feature>
<reference evidence="2 3" key="1">
    <citation type="submission" date="2021-01" db="EMBL/GenBank/DDBJ databases">
        <title>Genomic Encyclopedia of Type Strains, Phase IV (KMG-IV): sequencing the most valuable type-strain genomes for metagenomic binning, comparative biology and taxonomic classification.</title>
        <authorList>
            <person name="Goeker M."/>
        </authorList>
    </citation>
    <scope>NUCLEOTIDE SEQUENCE [LARGE SCALE GENOMIC DNA]</scope>
    <source>
        <strain evidence="2 3">DSM 25540</strain>
    </source>
</reference>
<sequence>MIVKPLTIPDIQGDISLAYIFLTLGAMIWVGQTIKWHHFLSMITMTSLAFLYAALQLSYWFSPVIFLIHETWLVAVIMVFVTLLVVSKPHNRVPWLIVACCIGNFWQAVVVSPLTSGLHLGFNHFFNDVSAMVILLVAWHVVERLIYEFSKLQKGAAKHQTSLTM</sequence>
<name>A0ABS2PEZ7_9BACL</name>
<evidence type="ECO:0000313" key="2">
    <source>
        <dbReference type="EMBL" id="MBM7633546.1"/>
    </source>
</evidence>
<dbReference type="Proteomes" id="UP000741863">
    <property type="component" value="Unassembled WGS sequence"/>
</dbReference>
<keyword evidence="1" id="KW-1133">Transmembrane helix</keyword>
<comment type="caution">
    <text evidence="2">The sequence shown here is derived from an EMBL/GenBank/DDBJ whole genome shotgun (WGS) entry which is preliminary data.</text>
</comment>
<keyword evidence="3" id="KW-1185">Reference proteome</keyword>
<accession>A0ABS2PEZ7</accession>
<organism evidence="2 3">
    <name type="scientific">Geomicrobium sediminis</name>
    <dbReference type="NCBI Taxonomy" id="1347788"/>
    <lineage>
        <taxon>Bacteria</taxon>
        <taxon>Bacillati</taxon>
        <taxon>Bacillota</taxon>
        <taxon>Bacilli</taxon>
        <taxon>Bacillales</taxon>
        <taxon>Geomicrobium</taxon>
    </lineage>
</organism>
<dbReference type="EMBL" id="JAFBEC010000007">
    <property type="protein sequence ID" value="MBM7633546.1"/>
    <property type="molecule type" value="Genomic_DNA"/>
</dbReference>
<dbReference type="InterPro" id="IPR014617">
    <property type="entry name" value="YphA_Bacsu"/>
</dbReference>
<keyword evidence="1" id="KW-0472">Membrane</keyword>
<feature type="transmembrane region" description="Helical" evidence="1">
    <location>
        <begin position="39"/>
        <end position="59"/>
    </location>
</feature>
<dbReference type="Pfam" id="PF24124">
    <property type="entry name" value="YphA"/>
    <property type="match status" value="1"/>
</dbReference>
<feature type="transmembrane region" description="Helical" evidence="1">
    <location>
        <begin position="124"/>
        <end position="142"/>
    </location>
</feature>